<dbReference type="GO" id="GO:0009097">
    <property type="term" value="P:isoleucine biosynthetic process"/>
    <property type="evidence" value="ECO:0007669"/>
    <property type="project" value="TreeGrafter"/>
</dbReference>
<reference evidence="8" key="1">
    <citation type="submission" date="2016-11" db="EMBL/GenBank/DDBJ databases">
        <authorList>
            <person name="Varghese N."/>
            <person name="Submissions S."/>
        </authorList>
    </citation>
    <scope>NUCLEOTIDE SEQUENCE [LARGE SCALE GENOMIC DNA]</scope>
    <source>
        <strain evidence="8">DSM 3071</strain>
    </source>
</reference>
<dbReference type="InterPro" id="IPR011766">
    <property type="entry name" value="TPP_enzyme_TPP-bd"/>
</dbReference>
<accession>A0A1M5ZVY9</accession>
<evidence type="ECO:0000313" key="8">
    <source>
        <dbReference type="Proteomes" id="UP000184278"/>
    </source>
</evidence>
<dbReference type="PANTHER" id="PTHR18968:SF142">
    <property type="entry name" value="ACETOLACTATE SYNTHASE"/>
    <property type="match status" value="1"/>
</dbReference>
<dbReference type="Pfam" id="PF00205">
    <property type="entry name" value="TPP_enzyme_M"/>
    <property type="match status" value="1"/>
</dbReference>
<evidence type="ECO:0000259" key="4">
    <source>
        <dbReference type="Pfam" id="PF00205"/>
    </source>
</evidence>
<evidence type="ECO:0000256" key="1">
    <source>
        <dbReference type="ARBA" id="ARBA00007812"/>
    </source>
</evidence>
<proteinExistence type="inferred from homology"/>
<dbReference type="Pfam" id="PF02775">
    <property type="entry name" value="TPP_enzyme_C"/>
    <property type="match status" value="1"/>
</dbReference>
<sequence length="648" mass="70796">MALIKLSDYVAKFLVQHGINQVFMVVGGGAMHLDDSLGKYDELKLTFNHHEQACSMAAESYARIHEGPACVCVTTGPGGINAMTGVAGAYLDSIPMFVISGQVRYDTFSRSTGLPLRALGDQEFDITLSAKNMTKYAEMVSRASDIRRIMEKAYHLAVTGRPGPVWVDIPVDIQAKMIDPDKLEAYDPRVDDKDIPRDVSDDTISSVLSKIQSSKRPVLYAGSGIRTSGAYEIFKGLVPKLGIPVVTGWNSIDLIEDSNPLYVGRGGIMGDRAGNFAVQNADLVLAVGNRLSIRQVGYNYKAWAPNAYVIDVDVDRFELLKPTIHVDMPIWADAADFLYKIDKAISDSDSKSDSNSDSDKKRVLLHIDKPLYKSCSVKLKGSSEDIEESAGEIRKSTRPSDWNSLCGFWKKAYPVITDDKLTDTRKTNAYAFFGKLSEKLTEGSTIVVGNGSACVVGSHSFYIKKDQRFIINSAIASMGYCLPAAIGASIALGGKEVGLVTGDGSIQMNLQELQTIVTNKLPIHIFVINNDGYHSIRQTQTNLFDKHFVGIGPESGGLSFPDLSKLAAAYGYPYYSCHSNEELEESITKTLGEDSFSICEVFCSSEQFFEPKSATKKLPDGSLVSPSLDDLAPFLSREEKLANTVVFD</sequence>
<comment type="similarity">
    <text evidence="1 3">Belongs to the TPP enzyme family.</text>
</comment>
<feature type="domain" description="Thiamine pyrophosphate enzyme central" evidence="4">
    <location>
        <begin position="205"/>
        <end position="340"/>
    </location>
</feature>
<feature type="domain" description="Thiamine pyrophosphate enzyme N-terminal TPP-binding" evidence="6">
    <location>
        <begin position="5"/>
        <end position="109"/>
    </location>
</feature>
<dbReference type="Proteomes" id="UP000184278">
    <property type="component" value="Unassembled WGS sequence"/>
</dbReference>
<keyword evidence="2 3" id="KW-0786">Thiamine pyrophosphate</keyword>
<keyword evidence="8" id="KW-1185">Reference proteome</keyword>
<dbReference type="InterPro" id="IPR012001">
    <property type="entry name" value="Thiamin_PyroP_enz_TPP-bd_dom"/>
</dbReference>
<dbReference type="GO" id="GO:0000287">
    <property type="term" value="F:magnesium ion binding"/>
    <property type="evidence" value="ECO:0007669"/>
    <property type="project" value="InterPro"/>
</dbReference>
<organism evidence="7 8">
    <name type="scientific">Butyrivibrio fibrisolvens DSM 3071</name>
    <dbReference type="NCBI Taxonomy" id="1121131"/>
    <lineage>
        <taxon>Bacteria</taxon>
        <taxon>Bacillati</taxon>
        <taxon>Bacillota</taxon>
        <taxon>Clostridia</taxon>
        <taxon>Lachnospirales</taxon>
        <taxon>Lachnospiraceae</taxon>
        <taxon>Butyrivibrio</taxon>
    </lineage>
</organism>
<dbReference type="GO" id="GO:0009099">
    <property type="term" value="P:L-valine biosynthetic process"/>
    <property type="evidence" value="ECO:0007669"/>
    <property type="project" value="TreeGrafter"/>
</dbReference>
<dbReference type="PANTHER" id="PTHR18968">
    <property type="entry name" value="THIAMINE PYROPHOSPHATE ENZYMES"/>
    <property type="match status" value="1"/>
</dbReference>
<evidence type="ECO:0000256" key="2">
    <source>
        <dbReference type="ARBA" id="ARBA00023052"/>
    </source>
</evidence>
<evidence type="ECO:0000313" key="7">
    <source>
        <dbReference type="EMBL" id="SHI28415.1"/>
    </source>
</evidence>
<dbReference type="SUPFAM" id="SSF52518">
    <property type="entry name" value="Thiamin diphosphate-binding fold (THDP-binding)"/>
    <property type="match status" value="2"/>
</dbReference>
<dbReference type="CDD" id="cd00568">
    <property type="entry name" value="TPP_enzymes"/>
    <property type="match status" value="1"/>
</dbReference>
<dbReference type="EMBL" id="FQXK01000024">
    <property type="protein sequence ID" value="SHI28415.1"/>
    <property type="molecule type" value="Genomic_DNA"/>
</dbReference>
<dbReference type="Pfam" id="PF02776">
    <property type="entry name" value="TPP_enzyme_N"/>
    <property type="match status" value="1"/>
</dbReference>
<feature type="domain" description="Thiamine pyrophosphate enzyme TPP-binding" evidence="5">
    <location>
        <begin position="451"/>
        <end position="601"/>
    </location>
</feature>
<evidence type="ECO:0000256" key="3">
    <source>
        <dbReference type="RuleBase" id="RU362132"/>
    </source>
</evidence>
<evidence type="ECO:0000259" key="5">
    <source>
        <dbReference type="Pfam" id="PF02775"/>
    </source>
</evidence>
<gene>
    <name evidence="7" type="ORF">SAMN02745229_02756</name>
</gene>
<dbReference type="Gene3D" id="3.40.50.970">
    <property type="match status" value="2"/>
</dbReference>
<dbReference type="GeneID" id="89508354"/>
<dbReference type="InterPro" id="IPR029061">
    <property type="entry name" value="THDP-binding"/>
</dbReference>
<dbReference type="SUPFAM" id="SSF52467">
    <property type="entry name" value="DHS-like NAD/FAD-binding domain"/>
    <property type="match status" value="1"/>
</dbReference>
<dbReference type="GO" id="GO:0003984">
    <property type="term" value="F:acetolactate synthase activity"/>
    <property type="evidence" value="ECO:0007669"/>
    <property type="project" value="TreeGrafter"/>
</dbReference>
<evidence type="ECO:0000259" key="6">
    <source>
        <dbReference type="Pfam" id="PF02776"/>
    </source>
</evidence>
<dbReference type="InterPro" id="IPR045229">
    <property type="entry name" value="TPP_enz"/>
</dbReference>
<dbReference type="STRING" id="1121131.SAMN02745229_02756"/>
<dbReference type="InterPro" id="IPR012000">
    <property type="entry name" value="Thiamin_PyroP_enz_cen_dom"/>
</dbReference>
<protein>
    <submittedName>
        <fullName evidence="7">Acetolactate synthase-1/2/3 large subunit</fullName>
    </submittedName>
</protein>
<dbReference type="GO" id="GO:0030976">
    <property type="term" value="F:thiamine pyrophosphate binding"/>
    <property type="evidence" value="ECO:0007669"/>
    <property type="project" value="InterPro"/>
</dbReference>
<dbReference type="InterPro" id="IPR029035">
    <property type="entry name" value="DHS-like_NAD/FAD-binding_dom"/>
</dbReference>
<dbReference type="Gene3D" id="3.40.50.1220">
    <property type="entry name" value="TPP-binding domain"/>
    <property type="match status" value="1"/>
</dbReference>
<dbReference type="CDD" id="cd07035">
    <property type="entry name" value="TPP_PYR_POX_like"/>
    <property type="match status" value="1"/>
</dbReference>
<name>A0A1M5ZVY9_BUTFI</name>
<dbReference type="GO" id="GO:0005948">
    <property type="term" value="C:acetolactate synthase complex"/>
    <property type="evidence" value="ECO:0007669"/>
    <property type="project" value="TreeGrafter"/>
</dbReference>
<dbReference type="GO" id="GO:0050660">
    <property type="term" value="F:flavin adenine dinucleotide binding"/>
    <property type="evidence" value="ECO:0007669"/>
    <property type="project" value="TreeGrafter"/>
</dbReference>
<dbReference type="AlphaFoldDB" id="A0A1M5ZVY9"/>
<dbReference type="RefSeq" id="WP_242951192.1">
    <property type="nucleotide sequence ID" value="NZ_FQXK01000024.1"/>
</dbReference>